<dbReference type="Pfam" id="PF13247">
    <property type="entry name" value="Fer4_11"/>
    <property type="match status" value="1"/>
</dbReference>
<gene>
    <name evidence="6" type="ORF">AMOL_1899</name>
    <name evidence="7" type="ORF">CPU12_03800</name>
</gene>
<reference evidence="7 8" key="1">
    <citation type="submission" date="2017-09" db="EMBL/GenBank/DDBJ databases">
        <title>Arcobacter canalis sp. nov., a new species isolated from a water canal contaminated with urban sewage.</title>
        <authorList>
            <person name="Perez-Cataluna A."/>
            <person name="Salas-Masso N."/>
            <person name="Figueras M.J."/>
        </authorList>
    </citation>
    <scope>NUCLEOTIDE SEQUENCE [LARGE SCALE GENOMIC DNA]</scope>
    <source>
        <strain evidence="7 8">F98-3</strain>
    </source>
</reference>
<evidence type="ECO:0000313" key="8">
    <source>
        <dbReference type="Proteomes" id="UP000221222"/>
    </source>
</evidence>
<keyword evidence="4" id="KW-0411">Iron-sulfur</keyword>
<evidence type="ECO:0000259" key="5">
    <source>
        <dbReference type="PROSITE" id="PS51379"/>
    </source>
</evidence>
<dbReference type="PANTHER" id="PTHR43177:SF3">
    <property type="entry name" value="PROTEIN NRFC HOMOLOG"/>
    <property type="match status" value="1"/>
</dbReference>
<dbReference type="SUPFAM" id="SSF54862">
    <property type="entry name" value="4Fe-4S ferredoxins"/>
    <property type="match status" value="1"/>
</dbReference>
<sequence length="198" mass="21964">MKKNYKMIIDAQKCVGCHACEVACKQEFKAPLGFFRTMTLYLDEGTFPNVKREFLPLMCRQCDDALCQKACTKGAITKENGIVKIDSSKCDGCQDCVSACSIGAVYINPYTNIAEKCNLCEHRLEIGLKAACEATCVANAISIITDEKNIPSNATGFKNHKLDKPSTLHIGANEKMKKKIKHGQIFSATNYEIYTWAE</sequence>
<evidence type="ECO:0000256" key="1">
    <source>
        <dbReference type="ARBA" id="ARBA00022485"/>
    </source>
</evidence>
<organism evidence="7 8">
    <name type="scientific">Malaciobacter molluscorum LMG 25693</name>
    <dbReference type="NCBI Taxonomy" id="870501"/>
    <lineage>
        <taxon>Bacteria</taxon>
        <taxon>Pseudomonadati</taxon>
        <taxon>Campylobacterota</taxon>
        <taxon>Epsilonproteobacteria</taxon>
        <taxon>Campylobacterales</taxon>
        <taxon>Arcobacteraceae</taxon>
        <taxon>Malaciobacter</taxon>
    </lineage>
</organism>
<evidence type="ECO:0000256" key="4">
    <source>
        <dbReference type="ARBA" id="ARBA00023014"/>
    </source>
</evidence>
<feature type="domain" description="4Fe-4S ferredoxin-type" evidence="5">
    <location>
        <begin position="81"/>
        <end position="110"/>
    </location>
</feature>
<keyword evidence="2" id="KW-0479">Metal-binding</keyword>
<dbReference type="KEGG" id="amol:AMOL_1899"/>
<dbReference type="Proteomes" id="UP000262712">
    <property type="component" value="Chromosome"/>
</dbReference>
<protein>
    <submittedName>
        <fullName evidence="7">4Fe-4S ferredoxin</fullName>
    </submittedName>
    <submittedName>
        <fullName evidence="6">[Fe-S] cluster-containing dehydrogenase component</fullName>
    </submittedName>
</protein>
<dbReference type="EMBL" id="CP032098">
    <property type="protein sequence ID" value="AXX92862.1"/>
    <property type="molecule type" value="Genomic_DNA"/>
</dbReference>
<dbReference type="InterPro" id="IPR050954">
    <property type="entry name" value="ET_IronSulfur_Cluster-Binding"/>
</dbReference>
<dbReference type="PROSITE" id="PS51379">
    <property type="entry name" value="4FE4S_FER_2"/>
    <property type="match status" value="2"/>
</dbReference>
<dbReference type="InterPro" id="IPR017896">
    <property type="entry name" value="4Fe4S_Fe-S-bd"/>
</dbReference>
<name>A0A2G1DJM5_9BACT</name>
<proteinExistence type="predicted"/>
<dbReference type="Pfam" id="PF12797">
    <property type="entry name" value="Fer4_2"/>
    <property type="match status" value="1"/>
</dbReference>
<feature type="domain" description="4Fe-4S ferredoxin-type" evidence="5">
    <location>
        <begin position="5"/>
        <end position="34"/>
    </location>
</feature>
<evidence type="ECO:0000313" key="9">
    <source>
        <dbReference type="Proteomes" id="UP000262712"/>
    </source>
</evidence>
<dbReference type="EMBL" id="NXFY01000004">
    <property type="protein sequence ID" value="PHO18698.1"/>
    <property type="molecule type" value="Genomic_DNA"/>
</dbReference>
<dbReference type="AlphaFoldDB" id="A0A2G1DJM5"/>
<reference evidence="6 9" key="2">
    <citation type="submission" date="2018-08" db="EMBL/GenBank/DDBJ databases">
        <title>Complete genome of the Arcobacter molluscorum type strain LMG 25693.</title>
        <authorList>
            <person name="Miller W.G."/>
            <person name="Yee E."/>
            <person name="Bono J.L."/>
        </authorList>
    </citation>
    <scope>NUCLEOTIDE SEQUENCE [LARGE SCALE GENOMIC DNA]</scope>
    <source>
        <strain evidence="6 9">CECT 7696</strain>
    </source>
</reference>
<keyword evidence="1" id="KW-0004">4Fe-4S</keyword>
<evidence type="ECO:0000313" key="7">
    <source>
        <dbReference type="EMBL" id="PHO18698.1"/>
    </source>
</evidence>
<keyword evidence="3" id="KW-0408">Iron</keyword>
<dbReference type="RefSeq" id="WP_099341756.1">
    <property type="nucleotide sequence ID" value="NZ_CP032098.1"/>
</dbReference>
<dbReference type="Gene3D" id="3.30.70.20">
    <property type="match status" value="2"/>
</dbReference>
<accession>A0A2G1DJM5</accession>
<evidence type="ECO:0000256" key="3">
    <source>
        <dbReference type="ARBA" id="ARBA00023004"/>
    </source>
</evidence>
<dbReference type="Proteomes" id="UP000221222">
    <property type="component" value="Unassembled WGS sequence"/>
</dbReference>
<dbReference type="GO" id="GO:0051539">
    <property type="term" value="F:4 iron, 4 sulfur cluster binding"/>
    <property type="evidence" value="ECO:0007669"/>
    <property type="project" value="UniProtKB-KW"/>
</dbReference>
<evidence type="ECO:0000313" key="6">
    <source>
        <dbReference type="EMBL" id="AXX92862.1"/>
    </source>
</evidence>
<dbReference type="PANTHER" id="PTHR43177">
    <property type="entry name" value="PROTEIN NRFC"/>
    <property type="match status" value="1"/>
</dbReference>
<keyword evidence="8" id="KW-1185">Reference proteome</keyword>
<dbReference type="GO" id="GO:0046872">
    <property type="term" value="F:metal ion binding"/>
    <property type="evidence" value="ECO:0007669"/>
    <property type="project" value="UniProtKB-KW"/>
</dbReference>
<evidence type="ECO:0000256" key="2">
    <source>
        <dbReference type="ARBA" id="ARBA00022723"/>
    </source>
</evidence>